<dbReference type="InterPro" id="IPR036457">
    <property type="entry name" value="PPM-type-like_dom_sf"/>
</dbReference>
<dbReference type="AlphaFoldDB" id="F2E197"/>
<dbReference type="PROSITE" id="PS01032">
    <property type="entry name" value="PPM_1"/>
    <property type="match status" value="1"/>
</dbReference>
<dbReference type="GO" id="GO:0004722">
    <property type="term" value="F:protein serine/threonine phosphatase activity"/>
    <property type="evidence" value="ECO:0007669"/>
    <property type="project" value="UniProtKB-EC"/>
</dbReference>
<dbReference type="EMBL" id="AK369918">
    <property type="protein sequence ID" value="BAK01119.1"/>
    <property type="molecule type" value="mRNA"/>
</dbReference>
<organism evidence="3">
    <name type="scientific">Hordeum vulgare subsp. vulgare</name>
    <name type="common">Domesticated barley</name>
    <dbReference type="NCBI Taxonomy" id="112509"/>
    <lineage>
        <taxon>Eukaryota</taxon>
        <taxon>Viridiplantae</taxon>
        <taxon>Streptophyta</taxon>
        <taxon>Embryophyta</taxon>
        <taxon>Tracheophyta</taxon>
        <taxon>Spermatophyta</taxon>
        <taxon>Magnoliopsida</taxon>
        <taxon>Liliopsida</taxon>
        <taxon>Poales</taxon>
        <taxon>Poaceae</taxon>
        <taxon>BOP clade</taxon>
        <taxon>Pooideae</taxon>
        <taxon>Triticodae</taxon>
        <taxon>Triticeae</taxon>
        <taxon>Hordeinae</taxon>
        <taxon>Hordeum</taxon>
    </lineage>
</organism>
<protein>
    <recommendedName>
        <fullName evidence="1">protein-serine/threonine phosphatase</fullName>
        <ecNumber evidence="1">3.1.3.16</ecNumber>
    </recommendedName>
</protein>
<feature type="compositionally biased region" description="Low complexity" evidence="2">
    <location>
        <begin position="36"/>
        <end position="46"/>
    </location>
</feature>
<reference evidence="3" key="1">
    <citation type="journal article" date="2011" name="Plant Physiol.">
        <title>Comprehensive sequence analysis of 24,783 barley full-length cDNAs derived from 12 clone libraries.</title>
        <authorList>
            <person name="Matsumoto T."/>
            <person name="Tanaka T."/>
            <person name="Sakai H."/>
            <person name="Amano N."/>
            <person name="Kanamori H."/>
            <person name="Kurita K."/>
            <person name="Kikuta A."/>
            <person name="Kamiya K."/>
            <person name="Yamamoto M."/>
            <person name="Ikawa H."/>
            <person name="Fujii N."/>
            <person name="Hori K."/>
            <person name="Itoh T."/>
            <person name="Sato K."/>
        </authorList>
    </citation>
    <scope>NUCLEOTIDE SEQUENCE</scope>
    <source>
        <tissue evidence="3">Shoot and root</tissue>
    </source>
</reference>
<dbReference type="SUPFAM" id="SSF81606">
    <property type="entry name" value="PP2C-like"/>
    <property type="match status" value="1"/>
</dbReference>
<dbReference type="Gene3D" id="3.60.40.10">
    <property type="entry name" value="PPM-type phosphatase domain"/>
    <property type="match status" value="1"/>
</dbReference>
<proteinExistence type="evidence at transcript level"/>
<dbReference type="InterPro" id="IPR000222">
    <property type="entry name" value="PP2C_BS"/>
</dbReference>
<accession>F2E197</accession>
<feature type="region of interest" description="Disordered" evidence="2">
    <location>
        <begin position="1"/>
        <end position="110"/>
    </location>
</feature>
<evidence type="ECO:0000313" key="3">
    <source>
        <dbReference type="EMBL" id="BAK01119.1"/>
    </source>
</evidence>
<dbReference type="EC" id="3.1.3.16" evidence="1"/>
<dbReference type="GO" id="GO:0043169">
    <property type="term" value="F:cation binding"/>
    <property type="evidence" value="ECO:0007669"/>
    <property type="project" value="InterPro"/>
</dbReference>
<name>F2E197_HORVV</name>
<evidence type="ECO:0000256" key="2">
    <source>
        <dbReference type="SAM" id="MobiDB-lite"/>
    </source>
</evidence>
<evidence type="ECO:0000256" key="1">
    <source>
        <dbReference type="ARBA" id="ARBA00013081"/>
    </source>
</evidence>
<feature type="region of interest" description="Disordered" evidence="2">
    <location>
        <begin position="163"/>
        <end position="188"/>
    </location>
</feature>
<feature type="compositionally biased region" description="Basic residues" evidence="2">
    <location>
        <begin position="175"/>
        <end position="188"/>
    </location>
</feature>
<sequence length="330" mass="35203">MVMASAGVNNLPEGPIDSDECRLRRRRLEPRRYVHAASASSSSSAPAPAPAPEEGEAVQPSSSASSEGSGSGSGSEERLQLPQVQVQVQGEASGAAPQLLPPSKANSNSKVQVQWPVAFGSVALAGRLREMEDTVSVRPSLCAWADGSPMHFFAVFDGHGGPHGADAHHPGGGAGRRRGSLQRRRRRRRRPAVGDCCLAWGSLEELRAGRRSGGVGVRVRAWERAVLLLPALWGAQGRHRGVDGRRGAAGPGPPHRRQLRRLPRRAVPCRRRRAALPRPQGQSYPCFLFLPCLGSLARACKCNACRLLVCVCARVQTCNACLGGDACEFC</sequence>